<dbReference type="Gene3D" id="1.10.1660.10">
    <property type="match status" value="1"/>
</dbReference>
<dbReference type="EMBL" id="BDQX01000136">
    <property type="protein sequence ID" value="GBG08098.1"/>
    <property type="molecule type" value="Genomic_DNA"/>
</dbReference>
<keyword evidence="2" id="KW-1185">Reference proteome</keyword>
<gene>
    <name evidence="1" type="ORF">PAT3040_02665</name>
</gene>
<protein>
    <submittedName>
        <fullName evidence="1">Uncharacterized protein</fullName>
    </submittedName>
</protein>
<dbReference type="Proteomes" id="UP000245202">
    <property type="component" value="Unassembled WGS sequence"/>
</dbReference>
<name>A0A2R5EST9_9BACL</name>
<evidence type="ECO:0000313" key="1">
    <source>
        <dbReference type="EMBL" id="GBG08098.1"/>
    </source>
</evidence>
<organism evidence="1 2">
    <name type="scientific">Paenibacillus agaridevorans</name>
    <dbReference type="NCBI Taxonomy" id="171404"/>
    <lineage>
        <taxon>Bacteria</taxon>
        <taxon>Bacillati</taxon>
        <taxon>Bacillota</taxon>
        <taxon>Bacilli</taxon>
        <taxon>Bacillales</taxon>
        <taxon>Paenibacillaceae</taxon>
        <taxon>Paenibacillus</taxon>
    </lineage>
</organism>
<dbReference type="InterPro" id="IPR036390">
    <property type="entry name" value="WH_DNA-bd_sf"/>
</dbReference>
<evidence type="ECO:0000313" key="2">
    <source>
        <dbReference type="Proteomes" id="UP000245202"/>
    </source>
</evidence>
<sequence>MSKLAPRELAAELEMPESTLRRWCKVLEEAGYFFEREQNRRVFGQQDALILQAVKQQMAMPGVTLEEACLSAIQKRAAPEQRDKLADEKADHSDLAYFEQLLNGLKDRIYWSGSDVAVRELQTAFHAWRLDYKNKLEG</sequence>
<dbReference type="RefSeq" id="WP_108993040.1">
    <property type="nucleotide sequence ID" value="NZ_BDQX01000136.1"/>
</dbReference>
<comment type="caution">
    <text evidence="1">The sequence shown here is derived from an EMBL/GenBank/DDBJ whole genome shotgun (WGS) entry which is preliminary data.</text>
</comment>
<reference evidence="1 2" key="1">
    <citation type="submission" date="2017-08" db="EMBL/GenBank/DDBJ databases">
        <title>Substantial Increase in Enzyme Production by Combined Drug-Resistance Mutations in Paenibacillus agaridevorans.</title>
        <authorList>
            <person name="Tanaka Y."/>
            <person name="Funane K."/>
            <person name="Hosaka T."/>
            <person name="Shiwa Y."/>
            <person name="Fujita N."/>
            <person name="Miyazaki T."/>
            <person name="Yoshikawa H."/>
            <person name="Murakami K."/>
            <person name="Kasahara K."/>
            <person name="Inaoka T."/>
            <person name="Hiraga Y."/>
            <person name="Ochi K."/>
        </authorList>
    </citation>
    <scope>NUCLEOTIDE SEQUENCE [LARGE SCALE GENOMIC DNA]</scope>
    <source>
        <strain evidence="1 2">T-3040</strain>
    </source>
</reference>
<proteinExistence type="predicted"/>
<accession>A0A2R5EST9</accession>
<dbReference type="SUPFAM" id="SSF46785">
    <property type="entry name" value="Winged helix' DNA-binding domain"/>
    <property type="match status" value="1"/>
</dbReference>
<dbReference type="AlphaFoldDB" id="A0A2R5EST9"/>